<keyword evidence="3 5" id="KW-1133">Transmembrane helix</keyword>
<keyword evidence="7" id="KW-0378">Hydrolase</keyword>
<comment type="subcellular location">
    <subcellularLocation>
        <location evidence="1">Membrane</location>
        <topology evidence="1">Multi-pass membrane protein</topology>
    </subcellularLocation>
</comment>
<feature type="transmembrane region" description="Helical" evidence="5">
    <location>
        <begin position="79"/>
        <end position="96"/>
    </location>
</feature>
<dbReference type="OrthoDB" id="465874at2"/>
<dbReference type="GO" id="GO:0006508">
    <property type="term" value="P:proteolysis"/>
    <property type="evidence" value="ECO:0007669"/>
    <property type="project" value="UniProtKB-KW"/>
</dbReference>
<dbReference type="Proteomes" id="UP000294862">
    <property type="component" value="Unassembled WGS sequence"/>
</dbReference>
<dbReference type="Pfam" id="PF01694">
    <property type="entry name" value="Rhomboid"/>
    <property type="match status" value="1"/>
</dbReference>
<feature type="transmembrane region" description="Helical" evidence="5">
    <location>
        <begin position="103"/>
        <end position="120"/>
    </location>
</feature>
<evidence type="ECO:0000256" key="3">
    <source>
        <dbReference type="ARBA" id="ARBA00022989"/>
    </source>
</evidence>
<dbReference type="InterPro" id="IPR035952">
    <property type="entry name" value="Rhomboid-like_sf"/>
</dbReference>
<dbReference type="SUPFAM" id="SSF144091">
    <property type="entry name" value="Rhomboid-like"/>
    <property type="match status" value="1"/>
</dbReference>
<feature type="domain" description="Peptidase S54 rhomboid" evidence="6">
    <location>
        <begin position="64"/>
        <end position="197"/>
    </location>
</feature>
<dbReference type="GO" id="GO:0016020">
    <property type="term" value="C:membrane"/>
    <property type="evidence" value="ECO:0007669"/>
    <property type="project" value="UniProtKB-SubCell"/>
</dbReference>
<keyword evidence="8" id="KW-1185">Reference proteome</keyword>
<evidence type="ECO:0000259" key="6">
    <source>
        <dbReference type="Pfam" id="PF01694"/>
    </source>
</evidence>
<accession>A0A4R2IFL0</accession>
<keyword evidence="2 5" id="KW-0812">Transmembrane</keyword>
<protein>
    <submittedName>
        <fullName evidence="7">Membrane associated rhomboid family serine protease</fullName>
    </submittedName>
</protein>
<feature type="transmembrane region" description="Helical" evidence="5">
    <location>
        <begin position="25"/>
        <end position="46"/>
    </location>
</feature>
<gene>
    <name evidence="7" type="ORF">EV148_101566</name>
</gene>
<evidence type="ECO:0000313" key="7">
    <source>
        <dbReference type="EMBL" id="TCO43147.1"/>
    </source>
</evidence>
<dbReference type="PANTHER" id="PTHR43731:SF9">
    <property type="entry name" value="SLR1461 PROTEIN"/>
    <property type="match status" value="1"/>
</dbReference>
<sequence>MDIARPVPEPTSVTVAQDRLRIRHALLGAGALLAGVWIAWLAAWLLGWPIDELGILPRHAAGLVGILTAPFAHASFEHLMSNTLPLGVLATLTLYVYPRATRLALPAIWLLSGLGVWLFARDSAHVGASGIVHGLMLFLFVIGLLRGDRLAVVTSLVVFFLYGGMLLSVLPHEERISFEYHLAGAVAGLLAAIALRRRDPTPARKRYSWETEAANDAVDDELELPRAAVVPVLWQRSAGEGSHGRVIAFRPRSAPPADERGGD</sequence>
<proteinExistence type="predicted"/>
<dbReference type="PANTHER" id="PTHR43731">
    <property type="entry name" value="RHOMBOID PROTEASE"/>
    <property type="match status" value="1"/>
</dbReference>
<feature type="transmembrane region" description="Helical" evidence="5">
    <location>
        <begin position="176"/>
        <end position="195"/>
    </location>
</feature>
<dbReference type="InterPro" id="IPR022764">
    <property type="entry name" value="Peptidase_S54_rhomboid_dom"/>
</dbReference>
<feature type="transmembrane region" description="Helical" evidence="5">
    <location>
        <begin position="150"/>
        <end position="170"/>
    </location>
</feature>
<evidence type="ECO:0000256" key="2">
    <source>
        <dbReference type="ARBA" id="ARBA00022692"/>
    </source>
</evidence>
<dbReference type="GO" id="GO:0004252">
    <property type="term" value="F:serine-type endopeptidase activity"/>
    <property type="evidence" value="ECO:0007669"/>
    <property type="project" value="InterPro"/>
</dbReference>
<evidence type="ECO:0000256" key="1">
    <source>
        <dbReference type="ARBA" id="ARBA00004141"/>
    </source>
</evidence>
<keyword evidence="4 5" id="KW-0472">Membrane</keyword>
<reference evidence="7 8" key="1">
    <citation type="journal article" date="2015" name="Stand. Genomic Sci.">
        <title>Genomic Encyclopedia of Bacterial and Archaeal Type Strains, Phase III: the genomes of soil and plant-associated and newly described type strains.</title>
        <authorList>
            <person name="Whitman W.B."/>
            <person name="Woyke T."/>
            <person name="Klenk H.P."/>
            <person name="Zhou Y."/>
            <person name="Lilburn T.G."/>
            <person name="Beck B.J."/>
            <person name="De Vos P."/>
            <person name="Vandamme P."/>
            <person name="Eisen J.A."/>
            <person name="Garrity G."/>
            <person name="Hugenholtz P."/>
            <person name="Kyrpides N.C."/>
        </authorList>
    </citation>
    <scope>NUCLEOTIDE SEQUENCE [LARGE SCALE GENOMIC DNA]</scope>
    <source>
        <strain evidence="7 8">A3</strain>
    </source>
</reference>
<feature type="transmembrane region" description="Helical" evidence="5">
    <location>
        <begin position="126"/>
        <end position="145"/>
    </location>
</feature>
<dbReference type="Gene3D" id="1.20.1540.10">
    <property type="entry name" value="Rhomboid-like"/>
    <property type="match status" value="1"/>
</dbReference>
<dbReference type="RefSeq" id="WP_131993119.1">
    <property type="nucleotide sequence ID" value="NZ_JACGXM010000002.1"/>
</dbReference>
<dbReference type="InterPro" id="IPR050925">
    <property type="entry name" value="Rhomboid_protease_S54"/>
</dbReference>
<dbReference type="EMBL" id="SLWQ01000001">
    <property type="protein sequence ID" value="TCO43147.1"/>
    <property type="molecule type" value="Genomic_DNA"/>
</dbReference>
<name>A0A4R2IFL0_9GAMM</name>
<organism evidence="7 8">
    <name type="scientific">Dokdonella fugitiva</name>
    <dbReference type="NCBI Taxonomy" id="328517"/>
    <lineage>
        <taxon>Bacteria</taxon>
        <taxon>Pseudomonadati</taxon>
        <taxon>Pseudomonadota</taxon>
        <taxon>Gammaproteobacteria</taxon>
        <taxon>Lysobacterales</taxon>
        <taxon>Rhodanobacteraceae</taxon>
        <taxon>Dokdonella</taxon>
    </lineage>
</organism>
<keyword evidence="7" id="KW-0645">Protease</keyword>
<evidence type="ECO:0000256" key="5">
    <source>
        <dbReference type="SAM" id="Phobius"/>
    </source>
</evidence>
<comment type="caution">
    <text evidence="7">The sequence shown here is derived from an EMBL/GenBank/DDBJ whole genome shotgun (WGS) entry which is preliminary data.</text>
</comment>
<evidence type="ECO:0000256" key="4">
    <source>
        <dbReference type="ARBA" id="ARBA00023136"/>
    </source>
</evidence>
<dbReference type="AlphaFoldDB" id="A0A4R2IFL0"/>
<evidence type="ECO:0000313" key="8">
    <source>
        <dbReference type="Proteomes" id="UP000294862"/>
    </source>
</evidence>